<evidence type="ECO:0000313" key="2">
    <source>
        <dbReference type="EMBL" id="KAD4179490.1"/>
    </source>
</evidence>
<sequence length="177" mass="19832">MEIGGLVLVHQFNEGWTGGGQVDMGESTVGVWESEQGRAGGGEREGEGEREKRKGQQLSSPVPPWLKTTAMVALHATPPDLPATQKTIDVPSAKDWRGERAWTICYDCSFLATHGKDHVLIPHWKQVNMAEFSNATRRYESCYYDTIGDNVQRQLSWEEASSIGWKKEFVYSSIPLF</sequence>
<dbReference type="AlphaFoldDB" id="A0A5N6MZM8"/>
<comment type="caution">
    <text evidence="2">The sequence shown here is derived from an EMBL/GenBank/DDBJ whole genome shotgun (WGS) entry which is preliminary data.</text>
</comment>
<proteinExistence type="predicted"/>
<gene>
    <name evidence="2" type="ORF">E3N88_28081</name>
</gene>
<evidence type="ECO:0000313" key="3">
    <source>
        <dbReference type="Proteomes" id="UP000326396"/>
    </source>
</evidence>
<dbReference type="Proteomes" id="UP000326396">
    <property type="component" value="Linkage Group LG4"/>
</dbReference>
<name>A0A5N6MZM8_9ASTR</name>
<organism evidence="2 3">
    <name type="scientific">Mikania micrantha</name>
    <name type="common">bitter vine</name>
    <dbReference type="NCBI Taxonomy" id="192012"/>
    <lineage>
        <taxon>Eukaryota</taxon>
        <taxon>Viridiplantae</taxon>
        <taxon>Streptophyta</taxon>
        <taxon>Embryophyta</taxon>
        <taxon>Tracheophyta</taxon>
        <taxon>Spermatophyta</taxon>
        <taxon>Magnoliopsida</taxon>
        <taxon>eudicotyledons</taxon>
        <taxon>Gunneridae</taxon>
        <taxon>Pentapetalae</taxon>
        <taxon>asterids</taxon>
        <taxon>campanulids</taxon>
        <taxon>Asterales</taxon>
        <taxon>Asteraceae</taxon>
        <taxon>Asteroideae</taxon>
        <taxon>Heliantheae alliance</taxon>
        <taxon>Eupatorieae</taxon>
        <taxon>Mikania</taxon>
    </lineage>
</organism>
<dbReference type="EMBL" id="SZYD01000014">
    <property type="protein sequence ID" value="KAD4179490.1"/>
    <property type="molecule type" value="Genomic_DNA"/>
</dbReference>
<protein>
    <submittedName>
        <fullName evidence="2">Uncharacterized protein</fullName>
    </submittedName>
</protein>
<feature type="compositionally biased region" description="Basic and acidic residues" evidence="1">
    <location>
        <begin position="41"/>
        <end position="54"/>
    </location>
</feature>
<keyword evidence="3" id="KW-1185">Reference proteome</keyword>
<accession>A0A5N6MZM8</accession>
<evidence type="ECO:0000256" key="1">
    <source>
        <dbReference type="SAM" id="MobiDB-lite"/>
    </source>
</evidence>
<reference evidence="2 3" key="1">
    <citation type="submission" date="2019-05" db="EMBL/GenBank/DDBJ databases">
        <title>Mikania micrantha, genome provides insights into the molecular mechanism of rapid growth.</title>
        <authorList>
            <person name="Liu B."/>
        </authorList>
    </citation>
    <scope>NUCLEOTIDE SEQUENCE [LARGE SCALE GENOMIC DNA]</scope>
    <source>
        <strain evidence="2">NLD-2019</strain>
        <tissue evidence="2">Leaf</tissue>
    </source>
</reference>
<feature type="region of interest" description="Disordered" evidence="1">
    <location>
        <begin position="32"/>
        <end position="63"/>
    </location>
</feature>